<proteinExistence type="predicted"/>
<organism evidence="6 7">
    <name type="scientific">Candidatus Cryosericum terrychapinii</name>
    <dbReference type="NCBI Taxonomy" id="2290919"/>
    <lineage>
        <taxon>Bacteria</taxon>
        <taxon>Pseudomonadati</taxon>
        <taxon>Caldisericota/Cryosericota group</taxon>
        <taxon>Candidatus Cryosericota</taxon>
        <taxon>Candidatus Cryosericia</taxon>
        <taxon>Candidatus Cryosericales</taxon>
        <taxon>Candidatus Cryosericaceae</taxon>
        <taxon>Candidatus Cryosericum</taxon>
    </lineage>
</organism>
<accession>A0A398D3L4</accession>
<gene>
    <name evidence="6" type="ORF">SMC7_00450</name>
</gene>
<dbReference type="EMBL" id="QXIS01000002">
    <property type="protein sequence ID" value="RIE06867.1"/>
    <property type="molecule type" value="Genomic_DNA"/>
</dbReference>
<dbReference type="PANTHER" id="PTHR30454:SF0">
    <property type="entry name" value="4-HYDROXY-3-METHYLBUT-2-EN-1-YL DIPHOSPHATE SYNTHASE (FERREDOXIN), CHLOROPLASTIC"/>
    <property type="match status" value="1"/>
</dbReference>
<keyword evidence="3" id="KW-0408">Iron</keyword>
<comment type="caution">
    <text evidence="6">The sequence shown here is derived from an EMBL/GenBank/DDBJ whole genome shotgun (WGS) entry which is preliminary data.</text>
</comment>
<evidence type="ECO:0000256" key="1">
    <source>
        <dbReference type="ARBA" id="ARBA00022485"/>
    </source>
</evidence>
<dbReference type="GO" id="GO:0019288">
    <property type="term" value="P:isopentenyl diphosphate biosynthetic process, methylerythritol 4-phosphate pathway"/>
    <property type="evidence" value="ECO:0007669"/>
    <property type="project" value="TreeGrafter"/>
</dbReference>
<dbReference type="GO" id="GO:0046872">
    <property type="term" value="F:metal ion binding"/>
    <property type="evidence" value="ECO:0007669"/>
    <property type="project" value="UniProtKB-KW"/>
</dbReference>
<dbReference type="Gene3D" id="3.30.413.10">
    <property type="entry name" value="Sulfite Reductase Hemoprotein, domain 1"/>
    <property type="match status" value="1"/>
</dbReference>
<dbReference type="PANTHER" id="PTHR30454">
    <property type="entry name" value="4-HYDROXY-3-METHYLBUT-2-EN-1-YL DIPHOSPHATE SYNTHASE"/>
    <property type="match status" value="1"/>
</dbReference>
<reference evidence="6 7" key="1">
    <citation type="submission" date="2018-09" db="EMBL/GenBank/DDBJ databases">
        <title>Discovery and Ecogenomic Context for Candidatus Cryosericales, a Global Caldiserica Order Active in Thawing Permafrost.</title>
        <authorList>
            <person name="Martinez M.A."/>
            <person name="Woodcroft B.J."/>
            <person name="Ignacio Espinoza J.C."/>
            <person name="Zayed A."/>
            <person name="Singleton C.M."/>
            <person name="Boyd J."/>
            <person name="Li Y.-F."/>
            <person name="Purvine S."/>
            <person name="Maughan H."/>
            <person name="Hodgkins S.B."/>
            <person name="Anderson D."/>
            <person name="Sederholm M."/>
            <person name="Temperton B."/>
            <person name="Saleska S.R."/>
            <person name="Tyson G.W."/>
            <person name="Rich V.I."/>
        </authorList>
    </citation>
    <scope>NUCLEOTIDE SEQUENCE [LARGE SCALE GENOMIC DNA]</scope>
    <source>
        <strain evidence="6 7">SMC7</strain>
    </source>
</reference>
<dbReference type="GO" id="GO:0016114">
    <property type="term" value="P:terpenoid biosynthetic process"/>
    <property type="evidence" value="ECO:0007669"/>
    <property type="project" value="InterPro"/>
</dbReference>
<feature type="non-terminal residue" evidence="6">
    <location>
        <position position="1"/>
    </location>
</feature>
<keyword evidence="4" id="KW-0411">Iron-sulfur</keyword>
<dbReference type="Proteomes" id="UP000266328">
    <property type="component" value="Unassembled WGS sequence"/>
</dbReference>
<evidence type="ECO:0000313" key="7">
    <source>
        <dbReference type="Proteomes" id="UP000266328"/>
    </source>
</evidence>
<evidence type="ECO:0000256" key="4">
    <source>
        <dbReference type="ARBA" id="ARBA00023014"/>
    </source>
</evidence>
<name>A0A398D3L4_9BACT</name>
<keyword evidence="1" id="KW-0004">4Fe-4S</keyword>
<dbReference type="InterPro" id="IPR058579">
    <property type="entry name" value="IspG_C"/>
</dbReference>
<dbReference type="InterPro" id="IPR045854">
    <property type="entry name" value="NO2/SO3_Rdtase_4Fe4S_sf"/>
</dbReference>
<protein>
    <submittedName>
        <fullName evidence="6">4-hydroxy-3-methylbut-2-en-1-yl diphosphate synthase</fullName>
    </submittedName>
</protein>
<sequence length="74" mass="7719">SLVAQLEERLGEIIKPVTVALMGCVVNGVGEGKAADVGIACGRDQGVLFVRGEPVRNIEPSAFIDTLIAEANKL</sequence>
<dbReference type="AlphaFoldDB" id="A0A398D3L4"/>
<dbReference type="GO" id="GO:0051539">
    <property type="term" value="F:4 iron, 4 sulfur cluster binding"/>
    <property type="evidence" value="ECO:0007669"/>
    <property type="project" value="UniProtKB-KW"/>
</dbReference>
<keyword evidence="2" id="KW-0479">Metal-binding</keyword>
<feature type="domain" description="IspG C-terminal" evidence="5">
    <location>
        <begin position="2"/>
        <end position="72"/>
    </location>
</feature>
<dbReference type="RefSeq" id="WP_165845016.1">
    <property type="nucleotide sequence ID" value="NZ_QXIS01000002.1"/>
</dbReference>
<dbReference type="GO" id="GO:0046429">
    <property type="term" value="F:4-hydroxy-3-methylbut-2-en-1-yl diphosphate synthase activity (ferredoxin)"/>
    <property type="evidence" value="ECO:0007669"/>
    <property type="project" value="InterPro"/>
</dbReference>
<evidence type="ECO:0000313" key="6">
    <source>
        <dbReference type="EMBL" id="RIE06867.1"/>
    </source>
</evidence>
<evidence type="ECO:0000256" key="3">
    <source>
        <dbReference type="ARBA" id="ARBA00023004"/>
    </source>
</evidence>
<dbReference type="Pfam" id="PF26540">
    <property type="entry name" value="GcpE_C"/>
    <property type="match status" value="1"/>
</dbReference>
<dbReference type="InterPro" id="IPR004588">
    <property type="entry name" value="IspG_bac-typ"/>
</dbReference>
<keyword evidence="7" id="KW-1185">Reference proteome</keyword>
<evidence type="ECO:0000256" key="2">
    <source>
        <dbReference type="ARBA" id="ARBA00022723"/>
    </source>
</evidence>
<evidence type="ECO:0000259" key="5">
    <source>
        <dbReference type="Pfam" id="PF26540"/>
    </source>
</evidence>